<feature type="transmembrane region" description="Helical" evidence="1">
    <location>
        <begin position="75"/>
        <end position="96"/>
    </location>
</feature>
<proteinExistence type="predicted"/>
<feature type="transmembrane region" description="Helical" evidence="1">
    <location>
        <begin position="193"/>
        <end position="213"/>
    </location>
</feature>
<feature type="transmembrane region" description="Helical" evidence="1">
    <location>
        <begin position="422"/>
        <end position="444"/>
    </location>
</feature>
<dbReference type="OrthoDB" id="4218549at2"/>
<keyword evidence="3" id="KW-1185">Reference proteome</keyword>
<organism evidence="2 3">
    <name type="scientific">Streptomyces sedi</name>
    <dbReference type="NCBI Taxonomy" id="555059"/>
    <lineage>
        <taxon>Bacteria</taxon>
        <taxon>Bacillati</taxon>
        <taxon>Actinomycetota</taxon>
        <taxon>Actinomycetes</taxon>
        <taxon>Kitasatosporales</taxon>
        <taxon>Streptomycetaceae</taxon>
        <taxon>Streptomyces</taxon>
    </lineage>
</organism>
<keyword evidence="1" id="KW-0812">Transmembrane</keyword>
<feature type="transmembrane region" description="Helical" evidence="1">
    <location>
        <begin position="127"/>
        <end position="150"/>
    </location>
</feature>
<protein>
    <submittedName>
        <fullName evidence="2">Uncharacterized protein</fullName>
    </submittedName>
</protein>
<dbReference type="AlphaFoldDB" id="A0A5C4V2Q7"/>
<reference evidence="2 3" key="1">
    <citation type="submission" date="2019-06" db="EMBL/GenBank/DDBJ databases">
        <title>Draft genome of Streptomyces sedi sp. JCM16909.</title>
        <authorList>
            <person name="Klykleung N."/>
            <person name="Tanasupawat S."/>
            <person name="Kudo T."/>
            <person name="Yuki M."/>
            <person name="Ohkuma M."/>
        </authorList>
    </citation>
    <scope>NUCLEOTIDE SEQUENCE [LARGE SCALE GENOMIC DNA]</scope>
    <source>
        <strain evidence="2 3">JCM 16909</strain>
    </source>
</reference>
<sequence length="521" mass="53379">MRLVPGRRATPEALVRLAAFRTRGRAARRRQASYVAYCVLLLTAIYAVPYLAALVDAAAERRWRGPTAERALEAAPAALPALAALALAGAAQLAVWRGPVRLPAAAVHWLLPHPVPRAALLLPRLRLAWLVNGVGGALPGAVVALAAHAAGGRGAAWAATLAGAGGGAAVGLLGAAAAVWTQRHHPWFGRARLRPVLALLAAALLAHACGAWASQGAGWGRAALWSGPWGWAALPWAAATGRVSAVEGACGGALAALAVVGALLVARRAALALPARVLRQQTRVAGMFTAAFYGADPRVARAALSAPRRARRATGRALRVPRARWLLLPWRDLLALLRAPLRAGSGVALWGATLALLAVGHPVAGVAALVTGYLAAAQLVEPARWESENHERGAALPWSRGALALRHALLPGALLLLSSAPLVAFAPLAPAWVPALVGAASVSARRGAMPASVLLGTQTPMGDTGPLQALLWLGRAPLLVLPALAPTSLSGVSTAPAVAWSLAVGAAALAWTRHTRAPRST</sequence>
<evidence type="ECO:0000256" key="1">
    <source>
        <dbReference type="SAM" id="Phobius"/>
    </source>
</evidence>
<evidence type="ECO:0000313" key="3">
    <source>
        <dbReference type="Proteomes" id="UP000311713"/>
    </source>
</evidence>
<keyword evidence="1" id="KW-1133">Transmembrane helix</keyword>
<gene>
    <name evidence="2" type="ORF">FH715_12900</name>
</gene>
<dbReference type="Pfam" id="PF19814">
    <property type="entry name" value="DUF6297"/>
    <property type="match status" value="1"/>
</dbReference>
<dbReference type="RefSeq" id="WP_139644630.1">
    <property type="nucleotide sequence ID" value="NZ_VDGT01000008.1"/>
</dbReference>
<feature type="transmembrane region" description="Helical" evidence="1">
    <location>
        <begin position="347"/>
        <end position="376"/>
    </location>
</feature>
<dbReference type="InterPro" id="IPR046264">
    <property type="entry name" value="DUF6297"/>
</dbReference>
<feature type="transmembrane region" description="Helical" evidence="1">
    <location>
        <begin position="233"/>
        <end position="266"/>
    </location>
</feature>
<dbReference type="EMBL" id="VDGT01000008">
    <property type="protein sequence ID" value="TNM30250.1"/>
    <property type="molecule type" value="Genomic_DNA"/>
</dbReference>
<comment type="caution">
    <text evidence="2">The sequence shown here is derived from an EMBL/GenBank/DDBJ whole genome shotgun (WGS) entry which is preliminary data.</text>
</comment>
<dbReference type="Proteomes" id="UP000311713">
    <property type="component" value="Unassembled WGS sequence"/>
</dbReference>
<name>A0A5C4V2Q7_9ACTN</name>
<keyword evidence="1" id="KW-0472">Membrane</keyword>
<evidence type="ECO:0000313" key="2">
    <source>
        <dbReference type="EMBL" id="TNM30250.1"/>
    </source>
</evidence>
<accession>A0A5C4V2Q7</accession>
<feature type="transmembrane region" description="Helical" evidence="1">
    <location>
        <begin position="34"/>
        <end position="55"/>
    </location>
</feature>
<feature type="transmembrane region" description="Helical" evidence="1">
    <location>
        <begin position="156"/>
        <end position="181"/>
    </location>
</feature>